<gene>
    <name evidence="2" type="ordered locus">HMU12750</name>
</gene>
<dbReference type="SUPFAM" id="SSF56925">
    <property type="entry name" value="OMPA-like"/>
    <property type="match status" value="1"/>
</dbReference>
<dbReference type="HOGENOM" id="CLU_911449_0_0_7"/>
<feature type="compositionally biased region" description="Low complexity" evidence="1">
    <location>
        <begin position="85"/>
        <end position="119"/>
    </location>
</feature>
<dbReference type="EMBL" id="FN555004">
    <property type="protein sequence ID" value="CBG40529.1"/>
    <property type="molecule type" value="Genomic_DNA"/>
</dbReference>
<dbReference type="Proteomes" id="UP000001522">
    <property type="component" value="Chromosome"/>
</dbReference>
<reference evidence="2 3" key="1">
    <citation type="journal article" date="2010" name="BMC Genomics">
        <title>Comparative genomics and proteomics of Helicobacter mustelae, an ulcerogenic and carcinogenic gastric pathogen.</title>
        <authorList>
            <person name="O'Toole P.W."/>
            <person name="Snelling W.J."/>
            <person name="Canchaya C."/>
            <person name="Forde B.M."/>
            <person name="Hardie K.R."/>
            <person name="Josenhans C."/>
            <person name="Graham R.L.J."/>
            <person name="McMullan G."/>
            <person name="Parkhill J."/>
            <person name="Belda E."/>
            <person name="Bentley S.D."/>
        </authorList>
    </citation>
    <scope>NUCLEOTIDE SEQUENCE [LARGE SCALE GENOMIC DNA]</scope>
    <source>
        <strain evidence="3">ATCC 43772 / LMG 18044 / NCTC 12198 / 12198</strain>
    </source>
</reference>
<protein>
    <recommendedName>
        <fullName evidence="4">Outer membrane protein beta-barrel domain-containing protein</fullName>
    </recommendedName>
</protein>
<evidence type="ECO:0000256" key="1">
    <source>
        <dbReference type="SAM" id="MobiDB-lite"/>
    </source>
</evidence>
<evidence type="ECO:0000313" key="3">
    <source>
        <dbReference type="Proteomes" id="UP000001522"/>
    </source>
</evidence>
<feature type="region of interest" description="Disordered" evidence="1">
    <location>
        <begin position="45"/>
        <end position="130"/>
    </location>
</feature>
<evidence type="ECO:0008006" key="4">
    <source>
        <dbReference type="Google" id="ProtNLM"/>
    </source>
</evidence>
<accession>D3UJ54</accession>
<dbReference type="STRING" id="679897.HMU12750"/>
<name>D3UJ54_HELM1</name>
<dbReference type="InterPro" id="IPR011250">
    <property type="entry name" value="OMP/PagP_B-barrel"/>
</dbReference>
<proteinExistence type="predicted"/>
<evidence type="ECO:0000313" key="2">
    <source>
        <dbReference type="EMBL" id="CBG40529.1"/>
    </source>
</evidence>
<organism evidence="2 3">
    <name type="scientific">Helicobacter mustelae (strain ATCC 43772 / CCUG 25715 / CIP 103759 / LMG 18044 / NCTC 12198 / R85-136P)</name>
    <name type="common">Campylobacter mustelae</name>
    <dbReference type="NCBI Taxonomy" id="679897"/>
    <lineage>
        <taxon>Bacteria</taxon>
        <taxon>Pseudomonadati</taxon>
        <taxon>Campylobacterota</taxon>
        <taxon>Epsilonproteobacteria</taxon>
        <taxon>Campylobacterales</taxon>
        <taxon>Helicobacteraceae</taxon>
        <taxon>Helicobacter</taxon>
    </lineage>
</organism>
<keyword evidence="3" id="KW-1185">Reference proteome</keyword>
<dbReference type="KEGG" id="hms:HMU12750"/>
<sequence>MSDENQKNIHKNHQIQEGRLMKKFLFFVMAMSLCILRASQENMQSEDPYANPQPATPYEEPFTTPRREAPASDDYSNGVELTGPNSNQNSEQNANSDQNSEQNQNSDQNASSNQNSEQDTAANDTEPQDFYIPNQTRFGYGIVGIAGGLDVMTAHLDSNKNSNRFALSYGIKAGYAFIIKPEHSLRLFLDYNLDNFFASGRSYAFLQMLLLNLDYKYSLTQLVDVFVGINGNSAWLKTHDHGNSNSFGVGANIGMIFNLLSYLELEARLRFESNSFRKHFTQNGVQHKITFDGMLNFTVGINFKF</sequence>
<dbReference type="AlphaFoldDB" id="D3UJ54"/>
<dbReference type="Gene3D" id="2.40.160.20">
    <property type="match status" value="1"/>
</dbReference>